<evidence type="ECO:0000256" key="3">
    <source>
        <dbReference type="ARBA" id="ARBA00007321"/>
    </source>
</evidence>
<evidence type="ECO:0000256" key="6">
    <source>
        <dbReference type="ARBA" id="ARBA00023328"/>
    </source>
</evidence>
<reference evidence="8" key="1">
    <citation type="submission" date="2016-05" db="EMBL/GenBank/DDBJ databases">
        <title>Comparative genomics of biotechnologically important yeasts.</title>
        <authorList>
            <consortium name="DOE Joint Genome Institute"/>
            <person name="Riley R."/>
            <person name="Haridas S."/>
            <person name="Wolfe K.H."/>
            <person name="Lopes M.R."/>
            <person name="Hittinger C.T."/>
            <person name="Goker M."/>
            <person name="Salamov A."/>
            <person name="Wisecaver J."/>
            <person name="Long T.M."/>
            <person name="Aerts A.L."/>
            <person name="Barry K."/>
            <person name="Choi C."/>
            <person name="Clum A."/>
            <person name="Coughlan A.Y."/>
            <person name="Deshpande S."/>
            <person name="Douglass A.P."/>
            <person name="Hanson S.J."/>
            <person name="Klenk H.-P."/>
            <person name="Labutti K."/>
            <person name="Lapidus A."/>
            <person name="Lindquist E."/>
            <person name="Lipzen A."/>
            <person name="Meier-Kolthoff J.P."/>
            <person name="Ohm R.A."/>
            <person name="Otillar R.P."/>
            <person name="Pangilinan J."/>
            <person name="Peng Y."/>
            <person name="Rokas A."/>
            <person name="Rosa C.A."/>
            <person name="Scheuner C."/>
            <person name="Sibirny A.A."/>
            <person name="Slot J.C."/>
            <person name="Stielow J.B."/>
            <person name="Sun H."/>
            <person name="Kurtzman C.P."/>
            <person name="Blackwell M."/>
            <person name="Grigoriev I.V."/>
            <person name="Jeffries T.W."/>
        </authorList>
    </citation>
    <scope>NUCLEOTIDE SEQUENCE [LARGE SCALE GENOMIC DNA]</scope>
    <source>
        <strain evidence="8">DSM 1968</strain>
    </source>
</reference>
<sequence>TALLPDRDSKSQNLVIEDVLKSLKKKSIINKFNMESVYRMFGVTFFPLSDSTLSKLSIDSSTQDSKADESLLGIRFDFFNPKKNQFEIPHYIILKKNPKNGIYFIYKHTIPIFINL</sequence>
<dbReference type="RefSeq" id="XP_020046549.1">
    <property type="nucleotide sequence ID" value="XM_020189811.1"/>
</dbReference>
<keyword evidence="4" id="KW-0158">Chromosome</keyword>
<evidence type="ECO:0000256" key="4">
    <source>
        <dbReference type="ARBA" id="ARBA00022454"/>
    </source>
</evidence>
<dbReference type="Pfam" id="PF09496">
    <property type="entry name" value="CENP-O"/>
    <property type="match status" value="1"/>
</dbReference>
<keyword evidence="6" id="KW-0137">Centromere</keyword>
<proteinExistence type="inferred from homology"/>
<feature type="non-terminal residue" evidence="7">
    <location>
        <position position="1"/>
    </location>
</feature>
<dbReference type="EMBL" id="KV454482">
    <property type="protein sequence ID" value="ODV60242.1"/>
    <property type="molecule type" value="Genomic_DNA"/>
</dbReference>
<evidence type="ECO:0000313" key="7">
    <source>
        <dbReference type="EMBL" id="ODV60242.1"/>
    </source>
</evidence>
<gene>
    <name evidence="7" type="ORF">ASCRUDRAFT_23888</name>
</gene>
<name>A0A1D2VF87_9ASCO</name>
<evidence type="ECO:0000256" key="1">
    <source>
        <dbReference type="ARBA" id="ARBA00004123"/>
    </source>
</evidence>
<evidence type="ECO:0000256" key="2">
    <source>
        <dbReference type="ARBA" id="ARBA00004584"/>
    </source>
</evidence>
<keyword evidence="5" id="KW-0539">Nucleus</keyword>
<dbReference type="GO" id="GO:0005634">
    <property type="term" value="C:nucleus"/>
    <property type="evidence" value="ECO:0007669"/>
    <property type="project" value="UniProtKB-SubCell"/>
</dbReference>
<feature type="non-terminal residue" evidence="7">
    <location>
        <position position="116"/>
    </location>
</feature>
<evidence type="ECO:0000313" key="8">
    <source>
        <dbReference type="Proteomes" id="UP000095038"/>
    </source>
</evidence>
<protein>
    <submittedName>
        <fullName evidence="7">Uncharacterized protein</fullName>
    </submittedName>
</protein>
<dbReference type="InterPro" id="IPR018464">
    <property type="entry name" value="CENP-O"/>
</dbReference>
<comment type="subcellular location">
    <subcellularLocation>
        <location evidence="2">Chromosome</location>
        <location evidence="2">Centromere</location>
    </subcellularLocation>
    <subcellularLocation>
        <location evidence="1">Nucleus</location>
    </subcellularLocation>
</comment>
<dbReference type="Proteomes" id="UP000095038">
    <property type="component" value="Unassembled WGS sequence"/>
</dbReference>
<evidence type="ECO:0000256" key="5">
    <source>
        <dbReference type="ARBA" id="ARBA00023242"/>
    </source>
</evidence>
<comment type="similarity">
    <text evidence="3">Belongs to the CENP-O/MCM21 family.</text>
</comment>
<dbReference type="STRING" id="1344418.A0A1D2VF87"/>
<dbReference type="OrthoDB" id="10050372at2759"/>
<dbReference type="AlphaFoldDB" id="A0A1D2VF87"/>
<organism evidence="7 8">
    <name type="scientific">Ascoidea rubescens DSM 1968</name>
    <dbReference type="NCBI Taxonomy" id="1344418"/>
    <lineage>
        <taxon>Eukaryota</taxon>
        <taxon>Fungi</taxon>
        <taxon>Dikarya</taxon>
        <taxon>Ascomycota</taxon>
        <taxon>Saccharomycotina</taxon>
        <taxon>Saccharomycetes</taxon>
        <taxon>Ascoideaceae</taxon>
        <taxon>Ascoidea</taxon>
    </lineage>
</organism>
<dbReference type="GO" id="GO:0000776">
    <property type="term" value="C:kinetochore"/>
    <property type="evidence" value="ECO:0007669"/>
    <property type="project" value="InterPro"/>
</dbReference>
<keyword evidence="8" id="KW-1185">Reference proteome</keyword>
<dbReference type="InParanoid" id="A0A1D2VF87"/>
<dbReference type="GeneID" id="30963447"/>
<accession>A0A1D2VF87</accession>